<dbReference type="AlphaFoldDB" id="A0A9D4D2K2"/>
<keyword evidence="1" id="KW-0106">Calcium</keyword>
<evidence type="ECO:0000259" key="3">
    <source>
        <dbReference type="PROSITE" id="PS50222"/>
    </source>
</evidence>
<keyword evidence="2" id="KW-0732">Signal</keyword>
<feature type="domain" description="EF-hand" evidence="3">
    <location>
        <begin position="134"/>
        <end position="169"/>
    </location>
</feature>
<evidence type="ECO:0000313" key="5">
    <source>
        <dbReference type="Proteomes" id="UP000828390"/>
    </source>
</evidence>
<dbReference type="PROSITE" id="PS50222">
    <property type="entry name" value="EF_HAND_2"/>
    <property type="match status" value="2"/>
</dbReference>
<reference evidence="4" key="1">
    <citation type="journal article" date="2019" name="bioRxiv">
        <title>The Genome of the Zebra Mussel, Dreissena polymorpha: A Resource for Invasive Species Research.</title>
        <authorList>
            <person name="McCartney M.A."/>
            <person name="Auch B."/>
            <person name="Kono T."/>
            <person name="Mallez S."/>
            <person name="Zhang Y."/>
            <person name="Obille A."/>
            <person name="Becker A."/>
            <person name="Abrahante J.E."/>
            <person name="Garbe J."/>
            <person name="Badalamenti J.P."/>
            <person name="Herman A."/>
            <person name="Mangelson H."/>
            <person name="Liachko I."/>
            <person name="Sullivan S."/>
            <person name="Sone E.D."/>
            <person name="Koren S."/>
            <person name="Silverstein K.A.T."/>
            <person name="Beckman K.B."/>
            <person name="Gohl D.M."/>
        </authorList>
    </citation>
    <scope>NUCLEOTIDE SEQUENCE</scope>
    <source>
        <strain evidence="4">Duluth1</strain>
        <tissue evidence="4">Whole animal</tissue>
    </source>
</reference>
<dbReference type="SUPFAM" id="SSF47473">
    <property type="entry name" value="EF-hand"/>
    <property type="match status" value="1"/>
</dbReference>
<feature type="signal peptide" evidence="2">
    <location>
        <begin position="1"/>
        <end position="22"/>
    </location>
</feature>
<sequence length="234" mass="25352">MLITRTFLVVLLAVLLVSPADSWRIRVRGRKLQEAVKKVGCKLLYGVACPIAIQAVGSVIEANTGGIAAPVVEPLKEAGADKCAVKADDCKRSVSTSTIMVPFSDEFSDYDTNDDKQISYEEFVFVVIKTVTLADPSQLREPFFIADDNGDGVLDIDEFQGAPFLFAHIMHHQHQKEHIITRETVIGGDEMTDAVGVNIVPAEATTATNSTTVNTQNVIVDDGMLANQTNVAMN</sequence>
<accession>A0A9D4D2K2</accession>
<protein>
    <recommendedName>
        <fullName evidence="3">EF-hand domain-containing protein</fullName>
    </recommendedName>
</protein>
<dbReference type="OrthoDB" id="6148349at2759"/>
<organism evidence="4 5">
    <name type="scientific">Dreissena polymorpha</name>
    <name type="common">Zebra mussel</name>
    <name type="synonym">Mytilus polymorpha</name>
    <dbReference type="NCBI Taxonomy" id="45954"/>
    <lineage>
        <taxon>Eukaryota</taxon>
        <taxon>Metazoa</taxon>
        <taxon>Spiralia</taxon>
        <taxon>Lophotrochozoa</taxon>
        <taxon>Mollusca</taxon>
        <taxon>Bivalvia</taxon>
        <taxon>Autobranchia</taxon>
        <taxon>Heteroconchia</taxon>
        <taxon>Euheterodonta</taxon>
        <taxon>Imparidentia</taxon>
        <taxon>Neoheterodontei</taxon>
        <taxon>Myida</taxon>
        <taxon>Dreissenoidea</taxon>
        <taxon>Dreissenidae</taxon>
        <taxon>Dreissena</taxon>
    </lineage>
</organism>
<evidence type="ECO:0000313" key="4">
    <source>
        <dbReference type="EMBL" id="KAH3736729.1"/>
    </source>
</evidence>
<proteinExistence type="predicted"/>
<evidence type="ECO:0000256" key="1">
    <source>
        <dbReference type="ARBA" id="ARBA00022837"/>
    </source>
</evidence>
<dbReference type="EMBL" id="JAIWYP010000011">
    <property type="protein sequence ID" value="KAH3736729.1"/>
    <property type="molecule type" value="Genomic_DNA"/>
</dbReference>
<gene>
    <name evidence="4" type="ORF">DPMN_043302</name>
</gene>
<dbReference type="PROSITE" id="PS00018">
    <property type="entry name" value="EF_HAND_1"/>
    <property type="match status" value="2"/>
</dbReference>
<feature type="domain" description="EF-hand" evidence="3">
    <location>
        <begin position="107"/>
        <end position="133"/>
    </location>
</feature>
<comment type="caution">
    <text evidence="4">The sequence shown here is derived from an EMBL/GenBank/DDBJ whole genome shotgun (WGS) entry which is preliminary data.</text>
</comment>
<evidence type="ECO:0000256" key="2">
    <source>
        <dbReference type="SAM" id="SignalP"/>
    </source>
</evidence>
<keyword evidence="5" id="KW-1185">Reference proteome</keyword>
<dbReference type="InterPro" id="IPR018247">
    <property type="entry name" value="EF_Hand_1_Ca_BS"/>
</dbReference>
<dbReference type="CDD" id="cd00051">
    <property type="entry name" value="EFh"/>
    <property type="match status" value="1"/>
</dbReference>
<feature type="chain" id="PRO_5039594597" description="EF-hand domain-containing protein" evidence="2">
    <location>
        <begin position="23"/>
        <end position="234"/>
    </location>
</feature>
<dbReference type="InterPro" id="IPR011992">
    <property type="entry name" value="EF-hand-dom_pair"/>
</dbReference>
<dbReference type="Gene3D" id="1.10.238.10">
    <property type="entry name" value="EF-hand"/>
    <property type="match status" value="1"/>
</dbReference>
<dbReference type="GO" id="GO:0005509">
    <property type="term" value="F:calcium ion binding"/>
    <property type="evidence" value="ECO:0007669"/>
    <property type="project" value="InterPro"/>
</dbReference>
<name>A0A9D4D2K2_DREPO</name>
<dbReference type="InterPro" id="IPR002048">
    <property type="entry name" value="EF_hand_dom"/>
</dbReference>
<dbReference type="Proteomes" id="UP000828390">
    <property type="component" value="Unassembled WGS sequence"/>
</dbReference>
<reference evidence="4" key="2">
    <citation type="submission" date="2020-11" db="EMBL/GenBank/DDBJ databases">
        <authorList>
            <person name="McCartney M.A."/>
            <person name="Auch B."/>
            <person name="Kono T."/>
            <person name="Mallez S."/>
            <person name="Becker A."/>
            <person name="Gohl D.M."/>
            <person name="Silverstein K.A.T."/>
            <person name="Koren S."/>
            <person name="Bechman K.B."/>
            <person name="Herman A."/>
            <person name="Abrahante J.E."/>
            <person name="Garbe J."/>
        </authorList>
    </citation>
    <scope>NUCLEOTIDE SEQUENCE</scope>
    <source>
        <strain evidence="4">Duluth1</strain>
        <tissue evidence="4">Whole animal</tissue>
    </source>
</reference>